<dbReference type="PANTHER" id="PTHR22847:SF637">
    <property type="entry name" value="WD REPEAT DOMAIN 5B"/>
    <property type="match status" value="1"/>
</dbReference>
<evidence type="ECO:0000313" key="6">
    <source>
        <dbReference type="EMBL" id="OWK35659.1"/>
    </source>
</evidence>
<gene>
    <name evidence="6" type="ORF">FRUB_08222</name>
</gene>
<dbReference type="PANTHER" id="PTHR22847">
    <property type="entry name" value="WD40 REPEAT PROTEIN"/>
    <property type="match status" value="1"/>
</dbReference>
<dbReference type="Pfam" id="PF04542">
    <property type="entry name" value="Sigma70_r2"/>
    <property type="match status" value="1"/>
</dbReference>
<evidence type="ECO:0000313" key="7">
    <source>
        <dbReference type="Proteomes" id="UP000214646"/>
    </source>
</evidence>
<name>A0A225DET0_9BACT</name>
<dbReference type="InterPro" id="IPR036388">
    <property type="entry name" value="WH-like_DNA-bd_sf"/>
</dbReference>
<reference evidence="7" key="1">
    <citation type="submission" date="2017-06" db="EMBL/GenBank/DDBJ databases">
        <title>Genome analysis of Fimbriiglobus ruber SP5, the first member of the order Planctomycetales with confirmed chitinolytic capability.</title>
        <authorList>
            <person name="Ravin N.V."/>
            <person name="Rakitin A.L."/>
            <person name="Ivanova A.A."/>
            <person name="Beletsky A.V."/>
            <person name="Kulichevskaya I.S."/>
            <person name="Mardanov A.V."/>
            <person name="Dedysh S.N."/>
        </authorList>
    </citation>
    <scope>NUCLEOTIDE SEQUENCE [LARGE SCALE GENOMIC DNA]</scope>
    <source>
        <strain evidence="7">SP5</strain>
    </source>
</reference>
<dbReference type="CDD" id="cd00200">
    <property type="entry name" value="WD40"/>
    <property type="match status" value="1"/>
</dbReference>
<evidence type="ECO:0000259" key="5">
    <source>
        <dbReference type="Pfam" id="PF08281"/>
    </source>
</evidence>
<dbReference type="PROSITE" id="PS50294">
    <property type="entry name" value="WD_REPEATS_REGION"/>
    <property type="match status" value="2"/>
</dbReference>
<dbReference type="InterPro" id="IPR013249">
    <property type="entry name" value="RNA_pol_sigma70_r4_t2"/>
</dbReference>
<dbReference type="PROSITE" id="PS00678">
    <property type="entry name" value="WD_REPEATS_1"/>
    <property type="match status" value="1"/>
</dbReference>
<dbReference type="SUPFAM" id="SSF82171">
    <property type="entry name" value="DPP6 N-terminal domain-like"/>
    <property type="match status" value="1"/>
</dbReference>
<dbReference type="Gene3D" id="2.130.10.10">
    <property type="entry name" value="YVTN repeat-like/Quinoprotein amine dehydrogenase"/>
    <property type="match status" value="4"/>
</dbReference>
<dbReference type="InterPro" id="IPR001680">
    <property type="entry name" value="WD40_rpt"/>
</dbReference>
<dbReference type="InterPro" id="IPR013324">
    <property type="entry name" value="RNA_pol_sigma_r3/r4-like"/>
</dbReference>
<dbReference type="Gene3D" id="1.10.10.10">
    <property type="entry name" value="Winged helix-like DNA-binding domain superfamily/Winged helix DNA-binding domain"/>
    <property type="match status" value="1"/>
</dbReference>
<dbReference type="InterPro" id="IPR007627">
    <property type="entry name" value="RNA_pol_sigma70_r2"/>
</dbReference>
<organism evidence="6 7">
    <name type="scientific">Fimbriiglobus ruber</name>
    <dbReference type="NCBI Taxonomy" id="1908690"/>
    <lineage>
        <taxon>Bacteria</taxon>
        <taxon>Pseudomonadati</taxon>
        <taxon>Planctomycetota</taxon>
        <taxon>Planctomycetia</taxon>
        <taxon>Gemmatales</taxon>
        <taxon>Gemmataceae</taxon>
        <taxon>Fimbriiglobus</taxon>
    </lineage>
</organism>
<dbReference type="Gene3D" id="1.10.1740.10">
    <property type="match status" value="1"/>
</dbReference>
<dbReference type="Pfam" id="PF00400">
    <property type="entry name" value="WD40"/>
    <property type="match status" value="3"/>
</dbReference>
<comment type="caution">
    <text evidence="6">The sequence shown here is derived from an EMBL/GenBank/DDBJ whole genome shotgun (WGS) entry which is preliminary data.</text>
</comment>
<evidence type="ECO:0000256" key="2">
    <source>
        <dbReference type="ARBA" id="ARBA00022737"/>
    </source>
</evidence>
<dbReference type="EMBL" id="NIDE01000017">
    <property type="protein sequence ID" value="OWK35659.1"/>
    <property type="molecule type" value="Genomic_DNA"/>
</dbReference>
<dbReference type="NCBIfam" id="TIGR02937">
    <property type="entry name" value="sigma70-ECF"/>
    <property type="match status" value="1"/>
</dbReference>
<dbReference type="InterPro" id="IPR011047">
    <property type="entry name" value="Quinoprotein_ADH-like_sf"/>
</dbReference>
<dbReference type="SMART" id="SM00320">
    <property type="entry name" value="WD40"/>
    <property type="match status" value="9"/>
</dbReference>
<dbReference type="Pfam" id="PF08281">
    <property type="entry name" value="Sigma70_r4_2"/>
    <property type="match status" value="1"/>
</dbReference>
<feature type="domain" description="RNA polymerase sigma factor 70 region 4 type 2" evidence="5">
    <location>
        <begin position="148"/>
        <end position="198"/>
    </location>
</feature>
<keyword evidence="1 3" id="KW-0853">WD repeat</keyword>
<evidence type="ECO:0000256" key="1">
    <source>
        <dbReference type="ARBA" id="ARBA00022574"/>
    </source>
</evidence>
<dbReference type="OrthoDB" id="277950at2"/>
<dbReference type="SUPFAM" id="SSF50998">
    <property type="entry name" value="Quinoprotein alcohol dehydrogenase-like"/>
    <property type="match status" value="1"/>
</dbReference>
<feature type="domain" description="RNA polymerase sigma-70 region 2" evidence="4">
    <location>
        <begin position="46"/>
        <end position="115"/>
    </location>
</feature>
<dbReference type="InterPro" id="IPR013325">
    <property type="entry name" value="RNA_pol_sigma_r2"/>
</dbReference>
<dbReference type="GO" id="GO:0005829">
    <property type="term" value="C:cytosol"/>
    <property type="evidence" value="ECO:0007669"/>
    <property type="project" value="UniProtKB-ARBA"/>
</dbReference>
<dbReference type="GO" id="GO:0003677">
    <property type="term" value="F:DNA binding"/>
    <property type="evidence" value="ECO:0007669"/>
    <property type="project" value="InterPro"/>
</dbReference>
<accession>A0A225DET0</accession>
<dbReference type="SUPFAM" id="SSF88659">
    <property type="entry name" value="Sigma3 and sigma4 domains of RNA polymerase sigma factors"/>
    <property type="match status" value="1"/>
</dbReference>
<dbReference type="PROSITE" id="PS50082">
    <property type="entry name" value="WD_REPEATS_2"/>
    <property type="match status" value="2"/>
</dbReference>
<sequence length="1159" mass="123269">MSTHTLGLYLHHLALSDEVGCLGDASDKDLLSLYEAGQSEPAFTELMRRHGPMVLRICRRVLGRGQDAEDAFQATFLLLARKAAQLRGEAGGPLSLGGWLHRVAYRTALNAMAQSVRRKNHERHAANMNPLHVDPEMEASWNEVRPIIDAELDALPDEPRRLLIACYLQSKTHAETAAALGVPLGSVAGRLEKAKALLADRLARRGVVLSVPLLAAHLGAAANGAVVPAKLFVHSIEAVMIFAEQTSGTVSGTVAQLVKIGLTNMPKNSTGMGFIFAGTAALLAAGVIACQTLLAVPDKKADGDQPPAAAVVEHKPQANKTELVDRYGDALPPGAVARLGTVRFRNSPGGGGYRSVRIAGGGQGYVTAGPMSAPSLWDGQSGKLVRRFGVAQRQGQPIAISPDGKTLAGIDGVSGHLHLWEIATGKVLTATDVKLGDLSRLVFSADGTRIAASAVNNKLYVWDTTLGLPRWVVTRNRHVSTIAFGAEDKTLAVVEGKAVVEGHVLSFWDAATGDQRPGQLDLERAVVSTSVSPDGRTMVLEREVIRKDRDYETDVAILDLATFQIVRQLVPNKGRRFQVNPIQALAVASGGKVLAEANGGGEVRLWDAGTGQVLRRCQGDRCFVDTMAFSADGKSLVGLDRGRVRVWDTATGKEALSNLVGHDQAVTSLTFLPDGTLVSNGWDGVARLWDATSGEERQQIPPTATMDGYVPVGEASAAAGDGKTLTLLDLFWPTGQENFVAVVRTWDRGADRERGRHVKQLGDAPPQSLVVSPDGKVVGCAGGQLPGNEVHLWDAATGNLIAKAAGLYPAFSPDGKFLATVLGNREQQILSIRDAATGKEVCSAPAPQGSAFTRLAFSPQNNALISLSESGLKNTVHFWPLSPGEPAASGPRVGPPRVLVDDAQRGVRTLAFSPDGRTFALPGDDGSVRVVETATGKERVAFAGHTGPVWSLAFSADCRRLATGSSDTTVLVWDVTGRLQNGQLRPAELAAREREELWAELASDGAARAQRSLWALAADPLGTVPFLAKQLQATVKRVEPEVIAKHIRDLDDQVFTTREKAYSELKLLGEIAEPALRAALKDAASPEVQRRIEDLLLALDAHNKNPSGLSLRGVRAVEVLEQIGTPDARKILKDLAAGAAGSSVTRDTRAALERLRTEK</sequence>
<dbReference type="InterPro" id="IPR015943">
    <property type="entry name" value="WD40/YVTN_repeat-like_dom_sf"/>
</dbReference>
<dbReference type="InterPro" id="IPR019775">
    <property type="entry name" value="WD40_repeat_CS"/>
</dbReference>
<dbReference type="RefSeq" id="WP_088258825.1">
    <property type="nucleotide sequence ID" value="NZ_NIDE01000017.1"/>
</dbReference>
<protein>
    <submittedName>
        <fullName evidence="6">High-affnity carbon uptake protein Hat/HatR</fullName>
    </submittedName>
</protein>
<dbReference type="GO" id="GO:0016987">
    <property type="term" value="F:sigma factor activity"/>
    <property type="evidence" value="ECO:0007669"/>
    <property type="project" value="InterPro"/>
</dbReference>
<dbReference type="SUPFAM" id="SSF88946">
    <property type="entry name" value="Sigma2 domain of RNA polymerase sigma factors"/>
    <property type="match status" value="1"/>
</dbReference>
<dbReference type="AlphaFoldDB" id="A0A225DET0"/>
<keyword evidence="7" id="KW-1185">Reference proteome</keyword>
<evidence type="ECO:0000259" key="4">
    <source>
        <dbReference type="Pfam" id="PF04542"/>
    </source>
</evidence>
<dbReference type="GO" id="GO:0006352">
    <property type="term" value="P:DNA-templated transcription initiation"/>
    <property type="evidence" value="ECO:0007669"/>
    <property type="project" value="InterPro"/>
</dbReference>
<feature type="repeat" description="WD" evidence="3">
    <location>
        <begin position="659"/>
        <end position="699"/>
    </location>
</feature>
<proteinExistence type="predicted"/>
<keyword evidence="2" id="KW-0677">Repeat</keyword>
<evidence type="ECO:0000256" key="3">
    <source>
        <dbReference type="PROSITE-ProRule" id="PRU00221"/>
    </source>
</evidence>
<feature type="repeat" description="WD" evidence="3">
    <location>
        <begin position="942"/>
        <end position="975"/>
    </location>
</feature>
<dbReference type="InterPro" id="IPR014284">
    <property type="entry name" value="RNA_pol_sigma-70_dom"/>
</dbReference>
<dbReference type="Proteomes" id="UP000214646">
    <property type="component" value="Unassembled WGS sequence"/>
</dbReference>